<feature type="transmembrane region" description="Helical" evidence="1">
    <location>
        <begin position="12"/>
        <end position="29"/>
    </location>
</feature>
<keyword evidence="1" id="KW-0812">Transmembrane</keyword>
<reference evidence="2" key="1">
    <citation type="submission" date="2022-03" db="EMBL/GenBank/DDBJ databases">
        <title>Identification of a novel bacterium isolated from mangrove sediments.</title>
        <authorList>
            <person name="Pan X."/>
        </authorList>
    </citation>
    <scope>NUCLEOTIDE SEQUENCE</scope>
    <source>
        <strain evidence="2">B1949</strain>
    </source>
</reference>
<dbReference type="RefSeq" id="WP_244018027.1">
    <property type="nucleotide sequence ID" value="NZ_JALHLF010000014.1"/>
</dbReference>
<dbReference type="Proteomes" id="UP001162881">
    <property type="component" value="Unassembled WGS sequence"/>
</dbReference>
<evidence type="ECO:0000313" key="2">
    <source>
        <dbReference type="EMBL" id="MCJ2182271.1"/>
    </source>
</evidence>
<comment type="caution">
    <text evidence="2">The sequence shown here is derived from an EMBL/GenBank/DDBJ whole genome shotgun (WGS) entry which is preliminary data.</text>
</comment>
<evidence type="ECO:0000256" key="1">
    <source>
        <dbReference type="SAM" id="Phobius"/>
    </source>
</evidence>
<gene>
    <name evidence="2" type="ORF">MTR62_06090</name>
</gene>
<feature type="transmembrane region" description="Helical" evidence="1">
    <location>
        <begin position="35"/>
        <end position="55"/>
    </location>
</feature>
<name>A0ABT0BB29_9SPHN</name>
<accession>A0ABT0BB29</accession>
<feature type="transmembrane region" description="Helical" evidence="1">
    <location>
        <begin position="153"/>
        <end position="174"/>
    </location>
</feature>
<evidence type="ECO:0008006" key="4">
    <source>
        <dbReference type="Google" id="ProtNLM"/>
    </source>
</evidence>
<keyword evidence="3" id="KW-1185">Reference proteome</keyword>
<keyword evidence="1" id="KW-1133">Transmembrane helix</keyword>
<keyword evidence="1" id="KW-0472">Membrane</keyword>
<dbReference type="EMBL" id="JALHLF010000014">
    <property type="protein sequence ID" value="MCJ2182271.1"/>
    <property type="molecule type" value="Genomic_DNA"/>
</dbReference>
<evidence type="ECO:0000313" key="3">
    <source>
        <dbReference type="Proteomes" id="UP001162881"/>
    </source>
</evidence>
<feature type="transmembrane region" description="Helical" evidence="1">
    <location>
        <begin position="116"/>
        <end position="141"/>
    </location>
</feature>
<protein>
    <recommendedName>
        <fullName evidence="4">Peptidase M50 domain-containing protein</fullName>
    </recommendedName>
</protein>
<sequence>MIARILTGVGRGLRILFALSVFFAAGDAFDRAGLVHEGVAVPCVILAVQWLVTLVHELGHAGGAWASGSRVIRIAVLPFAFDLTTRPMSSARRPRGSDIAGYVVVRWHPQAQVRDAAVMFASGPLAELLLAGVLFAYAHLVAATPHAHGWREWSVALAAAGTTVASGGAVINLLPIGGSDGVRLFAILRRVIARQSA</sequence>
<organism evidence="2 3">
    <name type="scientific">Novosphingobium organovorum</name>
    <dbReference type="NCBI Taxonomy" id="2930092"/>
    <lineage>
        <taxon>Bacteria</taxon>
        <taxon>Pseudomonadati</taxon>
        <taxon>Pseudomonadota</taxon>
        <taxon>Alphaproteobacteria</taxon>
        <taxon>Sphingomonadales</taxon>
        <taxon>Sphingomonadaceae</taxon>
        <taxon>Novosphingobium</taxon>
    </lineage>
</organism>
<proteinExistence type="predicted"/>